<dbReference type="SMART" id="SM00382">
    <property type="entry name" value="AAA"/>
    <property type="match status" value="1"/>
</dbReference>
<evidence type="ECO:0000313" key="11">
    <source>
        <dbReference type="Proteomes" id="UP000662111"/>
    </source>
</evidence>
<dbReference type="Pfam" id="PF08402">
    <property type="entry name" value="TOBE_2"/>
    <property type="match status" value="1"/>
</dbReference>
<keyword evidence="5" id="KW-0067">ATP-binding</keyword>
<dbReference type="InterPro" id="IPR050093">
    <property type="entry name" value="ABC_SmlMolc_Importer"/>
</dbReference>
<dbReference type="InterPro" id="IPR015853">
    <property type="entry name" value="ABC_transpr_FbpC"/>
</dbReference>
<dbReference type="InterPro" id="IPR003593">
    <property type="entry name" value="AAA+_ATPase"/>
</dbReference>
<dbReference type="Proteomes" id="UP000662111">
    <property type="component" value="Unassembled WGS sequence"/>
</dbReference>
<evidence type="ECO:0000256" key="7">
    <source>
        <dbReference type="ARBA" id="ARBA00023065"/>
    </source>
</evidence>
<name>A0ABQ2FC68_9MICO</name>
<evidence type="ECO:0000256" key="6">
    <source>
        <dbReference type="ARBA" id="ARBA00023004"/>
    </source>
</evidence>
<comment type="caution">
    <text evidence="10">The sequence shown here is derived from an EMBL/GenBank/DDBJ whole genome shotgun (WGS) entry which is preliminary data.</text>
</comment>
<dbReference type="PANTHER" id="PTHR42781:SF4">
    <property type="entry name" value="SPERMIDINE_PUTRESCINE IMPORT ATP-BINDING PROTEIN POTA"/>
    <property type="match status" value="1"/>
</dbReference>
<evidence type="ECO:0000313" key="10">
    <source>
        <dbReference type="EMBL" id="GGK79145.1"/>
    </source>
</evidence>
<keyword evidence="3" id="KW-0410">Iron transport</keyword>
<protein>
    <submittedName>
        <fullName evidence="10">ABC transporter</fullName>
    </submittedName>
</protein>
<dbReference type="InterPro" id="IPR003439">
    <property type="entry name" value="ABC_transporter-like_ATP-bd"/>
</dbReference>
<dbReference type="InterPro" id="IPR027417">
    <property type="entry name" value="P-loop_NTPase"/>
</dbReference>
<evidence type="ECO:0000256" key="1">
    <source>
        <dbReference type="ARBA" id="ARBA00022448"/>
    </source>
</evidence>
<accession>A0ABQ2FC68</accession>
<keyword evidence="11" id="KW-1185">Reference proteome</keyword>
<dbReference type="PROSITE" id="PS50893">
    <property type="entry name" value="ABC_TRANSPORTER_2"/>
    <property type="match status" value="1"/>
</dbReference>
<evidence type="ECO:0000256" key="4">
    <source>
        <dbReference type="ARBA" id="ARBA00022741"/>
    </source>
</evidence>
<keyword evidence="4" id="KW-0547">Nucleotide-binding</keyword>
<dbReference type="InterPro" id="IPR017871">
    <property type="entry name" value="ABC_transporter-like_CS"/>
</dbReference>
<sequence length="337" mass="35746">MLELDDVTVRFGATVAVDSVSLSVAEGSVLAVLGPSGCGKSTLLRSIAGLEHLDGGRVCWDGRDLAGVPTHERGFALMFQDGQLFAHASVAENIAYPLKLRRVGRGERARRVAELLELVGLPGYGDRRPTTLSGGEQQRVALARSLAAEPALLLLDEPLSALDRSLRDRLAGDLREILVSTGTTALMVTHDHDEAFTVADRMAVMLDGRIAQEGETVDVWRAPVSRQVAEFIGYETFVEGEAAARLVRGADGVGFDGAAGGVLALRRSALRVDEDGSLSGVVRRAVSVSDAVHLEVEVDGVGEVAALAEDPVHHPGDAVTLRLDPRGASRLNDARRL</sequence>
<dbReference type="Pfam" id="PF00005">
    <property type="entry name" value="ABC_tran"/>
    <property type="match status" value="1"/>
</dbReference>
<dbReference type="EMBL" id="BMLB01000006">
    <property type="protein sequence ID" value="GGK79145.1"/>
    <property type="molecule type" value="Genomic_DNA"/>
</dbReference>
<evidence type="ECO:0000256" key="2">
    <source>
        <dbReference type="ARBA" id="ARBA00022475"/>
    </source>
</evidence>
<keyword evidence="7" id="KW-0406">Ion transport</keyword>
<feature type="domain" description="ABC transporter" evidence="9">
    <location>
        <begin position="2"/>
        <end position="232"/>
    </location>
</feature>
<proteinExistence type="predicted"/>
<dbReference type="Gene3D" id="3.40.50.300">
    <property type="entry name" value="P-loop containing nucleotide triphosphate hydrolases"/>
    <property type="match status" value="1"/>
</dbReference>
<keyword evidence="1" id="KW-0813">Transport</keyword>
<dbReference type="PROSITE" id="PS00211">
    <property type="entry name" value="ABC_TRANSPORTER_1"/>
    <property type="match status" value="1"/>
</dbReference>
<evidence type="ECO:0000259" key="9">
    <source>
        <dbReference type="PROSITE" id="PS50893"/>
    </source>
</evidence>
<dbReference type="PANTHER" id="PTHR42781">
    <property type="entry name" value="SPERMIDINE/PUTRESCINE IMPORT ATP-BINDING PROTEIN POTA"/>
    <property type="match status" value="1"/>
</dbReference>
<dbReference type="InterPro" id="IPR013611">
    <property type="entry name" value="Transp-assoc_OB_typ2"/>
</dbReference>
<dbReference type="SUPFAM" id="SSF52540">
    <property type="entry name" value="P-loop containing nucleoside triphosphate hydrolases"/>
    <property type="match status" value="1"/>
</dbReference>
<keyword evidence="2" id="KW-1003">Cell membrane</keyword>
<evidence type="ECO:0000256" key="3">
    <source>
        <dbReference type="ARBA" id="ARBA00022496"/>
    </source>
</evidence>
<organism evidence="10 11">
    <name type="scientific">Ornithinimicrobium pekingense</name>
    <dbReference type="NCBI Taxonomy" id="384677"/>
    <lineage>
        <taxon>Bacteria</taxon>
        <taxon>Bacillati</taxon>
        <taxon>Actinomycetota</taxon>
        <taxon>Actinomycetes</taxon>
        <taxon>Micrococcales</taxon>
        <taxon>Ornithinimicrobiaceae</taxon>
        <taxon>Ornithinimicrobium</taxon>
    </lineage>
</organism>
<keyword evidence="8" id="KW-0472">Membrane</keyword>
<gene>
    <name evidence="10" type="ORF">GCM10011509_29620</name>
</gene>
<reference evidence="11" key="1">
    <citation type="journal article" date="2019" name="Int. J. Syst. Evol. Microbiol.">
        <title>The Global Catalogue of Microorganisms (GCM) 10K type strain sequencing project: providing services to taxonomists for standard genome sequencing and annotation.</title>
        <authorList>
            <consortium name="The Broad Institute Genomics Platform"/>
            <consortium name="The Broad Institute Genome Sequencing Center for Infectious Disease"/>
            <person name="Wu L."/>
            <person name="Ma J."/>
        </authorList>
    </citation>
    <scope>NUCLEOTIDE SEQUENCE [LARGE SCALE GENOMIC DNA]</scope>
    <source>
        <strain evidence="11">CGMCC 1.5362</strain>
    </source>
</reference>
<dbReference type="CDD" id="cd03259">
    <property type="entry name" value="ABC_Carb_Solutes_like"/>
    <property type="match status" value="1"/>
</dbReference>
<keyword evidence="6" id="KW-0408">Iron</keyword>
<evidence type="ECO:0000256" key="8">
    <source>
        <dbReference type="ARBA" id="ARBA00023136"/>
    </source>
</evidence>
<evidence type="ECO:0000256" key="5">
    <source>
        <dbReference type="ARBA" id="ARBA00022840"/>
    </source>
</evidence>